<keyword evidence="2" id="KW-0378">Hydrolase</keyword>
<evidence type="ECO:0000259" key="1">
    <source>
        <dbReference type="SMART" id="SM00849"/>
    </source>
</evidence>
<dbReference type="Gene3D" id="3.60.15.10">
    <property type="entry name" value="Ribonuclease Z/Hydroxyacylglutathione hydrolase-like"/>
    <property type="match status" value="1"/>
</dbReference>
<dbReference type="PANTHER" id="PTHR43546">
    <property type="entry name" value="UPF0173 METAL-DEPENDENT HYDROLASE MJ1163-RELATED"/>
    <property type="match status" value="1"/>
</dbReference>
<sequence length="216" mass="22721">MTSALTLTHLGHSCVLLEFATGTRVLVDPGAYGPSLSDIAAVDAVVVTHAHPDHLDLDHLAQVTATSGIVPLFGAPDVAELVREAEVEFHAVEAGGFSIGSVDVTAVLTTHEQLYPGVPLPINYGFVFGGRVFAPGDSLSAVPVDADVLLAPLGAPWMKLSEGIDYVRRMAARTVIPIHDAGLAPVHRALHRMLLANFAPEGTTVTTLDVLEQIEL</sequence>
<dbReference type="InterPro" id="IPR001279">
    <property type="entry name" value="Metallo-B-lactamas"/>
</dbReference>
<dbReference type="SMART" id="SM00849">
    <property type="entry name" value="Lactamase_B"/>
    <property type="match status" value="1"/>
</dbReference>
<dbReference type="AlphaFoldDB" id="A0A5M3X8R6"/>
<dbReference type="Pfam" id="PF13483">
    <property type="entry name" value="Lactamase_B_3"/>
    <property type="match status" value="1"/>
</dbReference>
<dbReference type="GO" id="GO:0016787">
    <property type="term" value="F:hydrolase activity"/>
    <property type="evidence" value="ECO:0007669"/>
    <property type="project" value="UniProtKB-KW"/>
</dbReference>
<evidence type="ECO:0000313" key="3">
    <source>
        <dbReference type="Proteomes" id="UP000377595"/>
    </source>
</evidence>
<dbReference type="InterPro" id="IPR036866">
    <property type="entry name" value="RibonucZ/Hydroxyglut_hydro"/>
</dbReference>
<dbReference type="InterPro" id="IPR050114">
    <property type="entry name" value="UPF0173_UPF0282_UlaG_hydrolase"/>
</dbReference>
<gene>
    <name evidence="2" type="ORF">Aple_003950</name>
</gene>
<proteinExistence type="predicted"/>
<keyword evidence="3" id="KW-1185">Reference proteome</keyword>
<reference evidence="2 3" key="1">
    <citation type="submission" date="2019-10" db="EMBL/GenBank/DDBJ databases">
        <title>Whole genome shotgun sequence of Acrocarpospora pleiomorpha NBRC 16267.</title>
        <authorList>
            <person name="Ichikawa N."/>
            <person name="Kimura A."/>
            <person name="Kitahashi Y."/>
            <person name="Komaki H."/>
            <person name="Oguchi A."/>
        </authorList>
    </citation>
    <scope>NUCLEOTIDE SEQUENCE [LARGE SCALE GENOMIC DNA]</scope>
    <source>
        <strain evidence="2 3">NBRC 16267</strain>
    </source>
</reference>
<organism evidence="2 3">
    <name type="scientific">Acrocarpospora pleiomorpha</name>
    <dbReference type="NCBI Taxonomy" id="90975"/>
    <lineage>
        <taxon>Bacteria</taxon>
        <taxon>Bacillati</taxon>
        <taxon>Actinomycetota</taxon>
        <taxon>Actinomycetes</taxon>
        <taxon>Streptosporangiales</taxon>
        <taxon>Streptosporangiaceae</taxon>
        <taxon>Acrocarpospora</taxon>
    </lineage>
</organism>
<protein>
    <submittedName>
        <fullName evidence="2">MBL fold metallo-hydrolase</fullName>
    </submittedName>
</protein>
<accession>A0A5M3X8R6</accession>
<name>A0A5M3X8R6_9ACTN</name>
<dbReference type="RefSeq" id="WP_155342658.1">
    <property type="nucleotide sequence ID" value="NZ_BAAAHM010000001.1"/>
</dbReference>
<evidence type="ECO:0000313" key="2">
    <source>
        <dbReference type="EMBL" id="GES17500.1"/>
    </source>
</evidence>
<feature type="domain" description="Metallo-beta-lactamase" evidence="1">
    <location>
        <begin position="11"/>
        <end position="179"/>
    </location>
</feature>
<comment type="caution">
    <text evidence="2">The sequence shown here is derived from an EMBL/GenBank/DDBJ whole genome shotgun (WGS) entry which is preliminary data.</text>
</comment>
<dbReference type="SUPFAM" id="SSF56281">
    <property type="entry name" value="Metallo-hydrolase/oxidoreductase"/>
    <property type="match status" value="1"/>
</dbReference>
<dbReference type="Proteomes" id="UP000377595">
    <property type="component" value="Unassembled WGS sequence"/>
</dbReference>
<dbReference type="PANTHER" id="PTHR43546:SF3">
    <property type="entry name" value="UPF0173 METAL-DEPENDENT HYDROLASE MJ1163"/>
    <property type="match status" value="1"/>
</dbReference>
<dbReference type="EMBL" id="BLAF01000004">
    <property type="protein sequence ID" value="GES17500.1"/>
    <property type="molecule type" value="Genomic_DNA"/>
</dbReference>
<dbReference type="OrthoDB" id="3190691at2"/>